<organism evidence="2">
    <name type="scientific">Tetraselmis sp. GSL018</name>
    <dbReference type="NCBI Taxonomy" id="582737"/>
    <lineage>
        <taxon>Eukaryota</taxon>
        <taxon>Viridiplantae</taxon>
        <taxon>Chlorophyta</taxon>
        <taxon>core chlorophytes</taxon>
        <taxon>Chlorodendrophyceae</taxon>
        <taxon>Chlorodendrales</taxon>
        <taxon>Chlorodendraceae</taxon>
        <taxon>Tetraselmis</taxon>
    </lineage>
</organism>
<proteinExistence type="predicted"/>
<sequence length="79" mass="8518">MCWFQGLVGDFWKATRARHGLAFAAGRLRMQGPPGLLPQVLRVPATERGALGMRKTPPEDGQLQWLGSGSSPAPAVHEP</sequence>
<evidence type="ECO:0000313" key="2">
    <source>
        <dbReference type="EMBL" id="JAC76683.1"/>
    </source>
</evidence>
<name>A0A061RXL7_9CHLO</name>
<evidence type="ECO:0000256" key="1">
    <source>
        <dbReference type="SAM" id="MobiDB-lite"/>
    </source>
</evidence>
<gene>
    <name evidence="2" type="ORF">TSPGSL018_19534</name>
</gene>
<dbReference type="AlphaFoldDB" id="A0A061RXL7"/>
<reference evidence="2" key="1">
    <citation type="submission" date="2014-05" db="EMBL/GenBank/DDBJ databases">
        <title>The transcriptome of the halophilic microalga Tetraselmis sp. GSL018 isolated from the Great Salt Lake, Utah.</title>
        <authorList>
            <person name="Jinkerson R.E."/>
            <person name="D'Adamo S."/>
            <person name="Posewitz M.C."/>
        </authorList>
    </citation>
    <scope>NUCLEOTIDE SEQUENCE</scope>
    <source>
        <strain evidence="2">GSL018</strain>
    </source>
</reference>
<protein>
    <submittedName>
        <fullName evidence="2">Uncharacterized protein</fullName>
    </submittedName>
</protein>
<accession>A0A061RXL7</accession>
<feature type="region of interest" description="Disordered" evidence="1">
    <location>
        <begin position="51"/>
        <end position="79"/>
    </location>
</feature>
<dbReference type="EMBL" id="GBEZ01008880">
    <property type="protein sequence ID" value="JAC76683.1"/>
    <property type="molecule type" value="Transcribed_RNA"/>
</dbReference>